<organism evidence="12 13">
    <name type="scientific">Huiozyma naganishii (strain ATCC MYA-139 / BCRC 22969 / CBS 8797 / KCTC 17520 / NBRC 10181 / NCYC 3082 / Yp74L-3)</name>
    <name type="common">Yeast</name>
    <name type="synonym">Kazachstania naganishii</name>
    <dbReference type="NCBI Taxonomy" id="1071383"/>
    <lineage>
        <taxon>Eukaryota</taxon>
        <taxon>Fungi</taxon>
        <taxon>Dikarya</taxon>
        <taxon>Ascomycota</taxon>
        <taxon>Saccharomycotina</taxon>
        <taxon>Saccharomycetes</taxon>
        <taxon>Saccharomycetales</taxon>
        <taxon>Saccharomycetaceae</taxon>
        <taxon>Huiozyma</taxon>
    </lineage>
</organism>
<comment type="similarity">
    <text evidence="3 11">Belongs to the ALG14 family.</text>
</comment>
<dbReference type="PANTHER" id="PTHR12154:SF4">
    <property type="entry name" value="UDP-N-ACETYLGLUCOSAMINE TRANSFERASE SUBUNIT ALG14 HOMOLOG"/>
    <property type="match status" value="1"/>
</dbReference>
<keyword evidence="13" id="KW-1185">Reference proteome</keyword>
<evidence type="ECO:0000256" key="6">
    <source>
        <dbReference type="ARBA" id="ARBA00022692"/>
    </source>
</evidence>
<dbReference type="Pfam" id="PF08660">
    <property type="entry name" value="Alg14"/>
    <property type="match status" value="1"/>
</dbReference>
<gene>
    <name evidence="12" type="primary">KNAG0H01100</name>
    <name evidence="11" type="synonym">ALG14</name>
    <name evidence="12" type="ordered locus">KNAG_0H01100</name>
</gene>
<dbReference type="GeneID" id="34527255"/>
<dbReference type="GO" id="GO:0043541">
    <property type="term" value="C:UDP-N-acetylglucosamine transferase complex"/>
    <property type="evidence" value="ECO:0007669"/>
    <property type="project" value="EnsemblFungi"/>
</dbReference>
<dbReference type="OMA" id="GTCCIIT"/>
<dbReference type="GO" id="GO:0004577">
    <property type="term" value="F:N-acetylglucosaminyldiphosphodolichol N-acetylglucosaminyltransferase activity"/>
    <property type="evidence" value="ECO:0007669"/>
    <property type="project" value="EnsemblFungi"/>
</dbReference>
<dbReference type="Proteomes" id="UP000006310">
    <property type="component" value="Chromosome 8"/>
</dbReference>
<accession>J7RPC2</accession>
<dbReference type="AlphaFoldDB" id="J7RPC2"/>
<dbReference type="EMBL" id="HE978321">
    <property type="protein sequence ID" value="CCK71523.1"/>
    <property type="molecule type" value="Genomic_DNA"/>
</dbReference>
<evidence type="ECO:0000256" key="2">
    <source>
        <dbReference type="ARBA" id="ARBA00004590"/>
    </source>
</evidence>
<keyword evidence="7 11" id="KW-0256">Endoplasmic reticulum</keyword>
<evidence type="ECO:0000256" key="8">
    <source>
        <dbReference type="ARBA" id="ARBA00022989"/>
    </source>
</evidence>
<dbReference type="GO" id="GO:0005811">
    <property type="term" value="C:lipid droplet"/>
    <property type="evidence" value="ECO:0007669"/>
    <property type="project" value="EnsemblFungi"/>
</dbReference>
<dbReference type="HOGENOM" id="CLU_064541_2_2_1"/>
<dbReference type="GO" id="GO:0098548">
    <property type="term" value="C:cytoplasmic side of Golgi membrane"/>
    <property type="evidence" value="ECO:0007669"/>
    <property type="project" value="EnsemblFungi"/>
</dbReference>
<name>J7RPC2_HUIN7</name>
<comment type="subcellular location">
    <subcellularLocation>
        <location evidence="1 11">Endoplasmic reticulum membrane</location>
        <topology evidence="1 11">Single-pass membrane protein</topology>
    </subcellularLocation>
    <subcellularLocation>
        <location evidence="2">Nucleus membrane</location>
        <topology evidence="2">Single-pass membrane protein</topology>
    </subcellularLocation>
</comment>
<keyword evidence="6" id="KW-0812">Transmembrane</keyword>
<evidence type="ECO:0000256" key="11">
    <source>
        <dbReference type="RuleBase" id="RU362127"/>
    </source>
</evidence>
<evidence type="ECO:0000256" key="1">
    <source>
        <dbReference type="ARBA" id="ARBA00004389"/>
    </source>
</evidence>
<reference evidence="13" key="2">
    <citation type="submission" date="2012-08" db="EMBL/GenBank/DDBJ databases">
        <title>Genome sequence of Kazachstania naganishii.</title>
        <authorList>
            <person name="Gordon J.L."/>
            <person name="Armisen D."/>
            <person name="Proux-Wera E."/>
            <person name="OhEigeartaigh S.S."/>
            <person name="Byrne K.P."/>
            <person name="Wolfe K.H."/>
        </authorList>
    </citation>
    <scope>NUCLEOTIDE SEQUENCE [LARGE SCALE GENOMIC DNA]</scope>
    <source>
        <strain evidence="13">ATCC MYA-139 / BCRC 22969 / CBS 8797 / CCRC 22969 / KCTC 17520 / NBRC 10181 / NCYC 3082</strain>
    </source>
</reference>
<comment type="subunit">
    <text evidence="4 11">Heterodimer with ALG13 to form a functional enzyme.</text>
</comment>
<dbReference type="GO" id="GO:0031965">
    <property type="term" value="C:nuclear membrane"/>
    <property type="evidence" value="ECO:0007669"/>
    <property type="project" value="UniProtKB-SubCell"/>
</dbReference>
<dbReference type="Gene3D" id="3.40.50.2000">
    <property type="entry name" value="Glycogen Phosphorylase B"/>
    <property type="match status" value="1"/>
</dbReference>
<evidence type="ECO:0000256" key="9">
    <source>
        <dbReference type="ARBA" id="ARBA00023136"/>
    </source>
</evidence>
<evidence type="ECO:0000256" key="7">
    <source>
        <dbReference type="ARBA" id="ARBA00022824"/>
    </source>
</evidence>
<evidence type="ECO:0000256" key="10">
    <source>
        <dbReference type="ARBA" id="ARBA00032062"/>
    </source>
</evidence>
<evidence type="ECO:0000313" key="13">
    <source>
        <dbReference type="Proteomes" id="UP000006310"/>
    </source>
</evidence>
<sequence>MDWAWVSVIVLLVAAVFSVRLALILPFCRRPTDEDETILGGVQSGKGAAKRRPLQLFVFLGSGGHTGEMLRLLDTYHEYLLDSRNTVHIGYSDLQSKQKFLKLADKYKCKNRLYEFKKAREVNSSALQSVKTVLTTLITSLSHVVQIKKAMMSKPHLVLLNGPGTCCIITLLFKLLDLLLLFTSSHIVYVESLARIQTLSLTGKILYFLADEFVVQWEELKLTKAPRAKYFGILV</sequence>
<evidence type="ECO:0000256" key="3">
    <source>
        <dbReference type="ARBA" id="ARBA00009731"/>
    </source>
</evidence>
<comment type="function">
    <text evidence="11">Involved in protein N-glycosylation. Essential for the second step of the dolichol-linked oligosaccharide pathway. Anchors the catalytic subunit ALG13 to the ER.</text>
</comment>
<dbReference type="STRING" id="1071383.J7RPC2"/>
<dbReference type="RefSeq" id="XP_022465768.1">
    <property type="nucleotide sequence ID" value="XM_022609365.1"/>
</dbReference>
<keyword evidence="8" id="KW-1133">Transmembrane helix</keyword>
<proteinExistence type="inferred from homology"/>
<dbReference type="GO" id="GO:0006488">
    <property type="term" value="P:dolichol-linked oligosaccharide biosynthetic process"/>
    <property type="evidence" value="ECO:0007669"/>
    <property type="project" value="EnsemblFungi"/>
</dbReference>
<dbReference type="OrthoDB" id="17098at2759"/>
<evidence type="ECO:0000256" key="5">
    <source>
        <dbReference type="ARBA" id="ARBA00017467"/>
    </source>
</evidence>
<protein>
    <recommendedName>
        <fullName evidence="5 11">UDP-N-acetylglucosamine transferase subunit ALG14</fullName>
    </recommendedName>
    <alternativeName>
        <fullName evidence="10 11">Asparagine-linked glycosylation protein 14</fullName>
    </alternativeName>
</protein>
<dbReference type="eggNOG" id="KOG3339">
    <property type="taxonomic scope" value="Eukaryota"/>
</dbReference>
<dbReference type="PANTHER" id="PTHR12154">
    <property type="entry name" value="GLYCOSYL TRANSFERASE-RELATED"/>
    <property type="match status" value="1"/>
</dbReference>
<evidence type="ECO:0000256" key="4">
    <source>
        <dbReference type="ARBA" id="ARBA00011335"/>
    </source>
</evidence>
<evidence type="ECO:0000313" key="12">
    <source>
        <dbReference type="EMBL" id="CCK71523.1"/>
    </source>
</evidence>
<keyword evidence="9" id="KW-0472">Membrane</keyword>
<dbReference type="KEGG" id="kng:KNAG_0H01100"/>
<dbReference type="InterPro" id="IPR013969">
    <property type="entry name" value="Oligosacch_biosynth_Alg14"/>
</dbReference>
<dbReference type="GO" id="GO:0043495">
    <property type="term" value="F:protein-membrane adaptor activity"/>
    <property type="evidence" value="ECO:0007669"/>
    <property type="project" value="EnsemblFungi"/>
</dbReference>
<reference evidence="12 13" key="1">
    <citation type="journal article" date="2011" name="Proc. Natl. Acad. Sci. U.S.A.">
        <title>Evolutionary erosion of yeast sex chromosomes by mating-type switching accidents.</title>
        <authorList>
            <person name="Gordon J.L."/>
            <person name="Armisen D."/>
            <person name="Proux-Wera E."/>
            <person name="Oheigeartaigh S.S."/>
            <person name="Byrne K.P."/>
            <person name="Wolfe K.H."/>
        </authorList>
    </citation>
    <scope>NUCLEOTIDE SEQUENCE [LARGE SCALE GENOMIC DNA]</scope>
    <source>
        <strain evidence="13">ATCC MYA-139 / BCRC 22969 / CBS 8797 / CCRC 22969 / KCTC 17520 / NBRC 10181 / NCYC 3082</strain>
    </source>
</reference>